<dbReference type="Proteomes" id="UP001163632">
    <property type="component" value="Chromosome"/>
</dbReference>
<dbReference type="GeneID" id="77189745"/>
<evidence type="ECO:0000313" key="6">
    <source>
        <dbReference type="Proteomes" id="UP001163632"/>
    </source>
</evidence>
<proteinExistence type="predicted"/>
<dbReference type="AlphaFoldDB" id="A0A1T0A0J4"/>
<dbReference type="STRING" id="476.B0182_07240"/>
<keyword evidence="6" id="KW-1185">Reference proteome</keyword>
<dbReference type="RefSeq" id="WP_078274263.1">
    <property type="nucleotide sequence ID" value="NZ_CP030241.1"/>
</dbReference>
<dbReference type="Proteomes" id="UP000254133">
    <property type="component" value="Unassembled WGS sequence"/>
</dbReference>
<gene>
    <name evidence="2" type="ORF">LP092_01255</name>
    <name evidence="3" type="ORF">LP129_13345</name>
    <name evidence="1" type="ORF">NCTC9426_00471</name>
</gene>
<dbReference type="EMBL" id="UGPZ01000002">
    <property type="protein sequence ID" value="STY90455.1"/>
    <property type="molecule type" value="Genomic_DNA"/>
</dbReference>
<evidence type="ECO:0000313" key="3">
    <source>
        <dbReference type="EMBL" id="UZA51449.1"/>
    </source>
</evidence>
<reference evidence="2 5" key="2">
    <citation type="journal article" date="2022" name="BMC Microbiol.">
        <title>Whole genome sequencing of Moraxella bovis strains from North America reveals two genotypes with different genetic determinants.</title>
        <authorList>
            <person name="Wynn E.L."/>
            <person name="Hille M.M."/>
            <person name="Loy J.D."/>
            <person name="Schuller G."/>
            <person name="Kuhn K.L."/>
            <person name="Dickey A.M."/>
            <person name="Bono J.L."/>
            <person name="Clawson M.L."/>
        </authorList>
    </citation>
    <scope>NUCLEOTIDE SEQUENCE [LARGE SCALE GENOMIC DNA]</scope>
    <source>
        <strain evidence="2">SAM102599</strain>
        <strain evidence="3 5">SAM57978</strain>
    </source>
</reference>
<evidence type="ECO:0000313" key="1">
    <source>
        <dbReference type="EMBL" id="STY90455.1"/>
    </source>
</evidence>
<sequence>MMFTNGDYHYHLTSTYDPKDLTREDGKITFYSSVDVEKKLPSGELESLRSVKCTRVYQQLLDEHLFEYRINEGGS</sequence>
<evidence type="ECO:0000313" key="2">
    <source>
        <dbReference type="EMBL" id="UZA03423.1"/>
    </source>
</evidence>
<organism evidence="1 4">
    <name type="scientific">Moraxella bovis</name>
    <dbReference type="NCBI Taxonomy" id="476"/>
    <lineage>
        <taxon>Bacteria</taxon>
        <taxon>Pseudomonadati</taxon>
        <taxon>Pseudomonadota</taxon>
        <taxon>Gammaproteobacteria</taxon>
        <taxon>Moraxellales</taxon>
        <taxon>Moraxellaceae</taxon>
        <taxon>Moraxella</taxon>
    </lineage>
</organism>
<dbReference type="EMBL" id="CP087781">
    <property type="protein sequence ID" value="UZA51449.1"/>
    <property type="molecule type" value="Genomic_DNA"/>
</dbReference>
<evidence type="ECO:0000313" key="4">
    <source>
        <dbReference type="Proteomes" id="UP000254133"/>
    </source>
</evidence>
<name>A0A1T0A0J4_MORBO</name>
<dbReference type="EMBL" id="CP087830">
    <property type="protein sequence ID" value="UZA03423.1"/>
    <property type="molecule type" value="Genomic_DNA"/>
</dbReference>
<accession>A0A1T0A0J4</accession>
<evidence type="ECO:0000313" key="5">
    <source>
        <dbReference type="Proteomes" id="UP001163283"/>
    </source>
</evidence>
<protein>
    <submittedName>
        <fullName evidence="1">Uncharacterized protein</fullName>
    </submittedName>
</protein>
<dbReference type="Proteomes" id="UP001163283">
    <property type="component" value="Chromosome"/>
</dbReference>
<reference evidence="1 4" key="1">
    <citation type="submission" date="2018-06" db="EMBL/GenBank/DDBJ databases">
        <authorList>
            <consortium name="Pathogen Informatics"/>
            <person name="Doyle S."/>
        </authorList>
    </citation>
    <scope>NUCLEOTIDE SEQUENCE [LARGE SCALE GENOMIC DNA]</scope>
    <source>
        <strain evidence="1 4">NCTC9426</strain>
    </source>
</reference>
<dbReference type="KEGG" id="mboi:DQF64_13190"/>